<proteinExistence type="predicted"/>
<name>A0A4R8LSL9_9BACL</name>
<evidence type="ECO:0000313" key="2">
    <source>
        <dbReference type="EMBL" id="TDY49707.1"/>
    </source>
</evidence>
<dbReference type="AlphaFoldDB" id="A0A4R8LSL9"/>
<keyword evidence="3" id="KW-1185">Reference proteome</keyword>
<feature type="compositionally biased region" description="Polar residues" evidence="1">
    <location>
        <begin position="42"/>
        <end position="56"/>
    </location>
</feature>
<protein>
    <recommendedName>
        <fullName evidence="4">Lipoprotein</fullName>
    </recommendedName>
</protein>
<evidence type="ECO:0008006" key="4">
    <source>
        <dbReference type="Google" id="ProtNLM"/>
    </source>
</evidence>
<gene>
    <name evidence="2" type="ORF">C7445_104220</name>
</gene>
<accession>A0A4R8LSL9</accession>
<dbReference type="OrthoDB" id="9829455at2"/>
<comment type="caution">
    <text evidence="2">The sequence shown here is derived from an EMBL/GenBank/DDBJ whole genome shotgun (WGS) entry which is preliminary data.</text>
</comment>
<dbReference type="Proteomes" id="UP000294581">
    <property type="component" value="Unassembled WGS sequence"/>
</dbReference>
<evidence type="ECO:0000313" key="3">
    <source>
        <dbReference type="Proteomes" id="UP000294581"/>
    </source>
</evidence>
<feature type="region of interest" description="Disordered" evidence="1">
    <location>
        <begin position="28"/>
        <end position="59"/>
    </location>
</feature>
<sequence length="184" mass="20036">MGSSRWKMVMAAGVCVVLLTGCTHEPAISPSTTKQHAKPTDNRSNQAPTVNPTVTSKPIPAGVANTQQLAYQLRDELLKQMSDPAQGQVCLDNACSVAVTSFTGPSSQDPKETLTMAYYQMKNGWYVLVAPTRGNALAVAQQIAKARFAFPNPSGVLVVSDGEMEWHWLTQGHEWTKRQSFVSR</sequence>
<reference evidence="2 3" key="1">
    <citation type="submission" date="2019-03" db="EMBL/GenBank/DDBJ databases">
        <title>Genomic Encyclopedia of Type Strains, Phase IV (KMG-IV): sequencing the most valuable type-strain genomes for metagenomic binning, comparative biology and taxonomic classification.</title>
        <authorList>
            <person name="Goeker M."/>
        </authorList>
    </citation>
    <scope>NUCLEOTIDE SEQUENCE [LARGE SCALE GENOMIC DNA]</scope>
    <source>
        <strain evidence="2 3">DSM 17974</strain>
    </source>
</reference>
<evidence type="ECO:0000256" key="1">
    <source>
        <dbReference type="SAM" id="MobiDB-lite"/>
    </source>
</evidence>
<dbReference type="RefSeq" id="WP_134159136.1">
    <property type="nucleotide sequence ID" value="NZ_BSUS01000001.1"/>
</dbReference>
<dbReference type="PROSITE" id="PS51257">
    <property type="entry name" value="PROKAR_LIPOPROTEIN"/>
    <property type="match status" value="1"/>
</dbReference>
<organism evidence="2 3">
    <name type="scientific">Alicyclobacillus sacchari</name>
    <dbReference type="NCBI Taxonomy" id="392010"/>
    <lineage>
        <taxon>Bacteria</taxon>
        <taxon>Bacillati</taxon>
        <taxon>Bacillota</taxon>
        <taxon>Bacilli</taxon>
        <taxon>Bacillales</taxon>
        <taxon>Alicyclobacillaceae</taxon>
        <taxon>Alicyclobacillus</taxon>
    </lineage>
</organism>
<dbReference type="EMBL" id="SORF01000004">
    <property type="protein sequence ID" value="TDY49707.1"/>
    <property type="molecule type" value="Genomic_DNA"/>
</dbReference>